<keyword evidence="3" id="KW-0238">DNA-binding</keyword>
<dbReference type="GO" id="GO:0008270">
    <property type="term" value="F:zinc ion binding"/>
    <property type="evidence" value="ECO:0007669"/>
    <property type="project" value="InterPro"/>
</dbReference>
<feature type="domain" description="Xylanolytic transcriptional activator regulatory" evidence="7">
    <location>
        <begin position="48"/>
        <end position="122"/>
    </location>
</feature>
<dbReference type="GO" id="GO:0003677">
    <property type="term" value="F:DNA binding"/>
    <property type="evidence" value="ECO:0007669"/>
    <property type="project" value="UniProtKB-KW"/>
</dbReference>
<keyword evidence="6" id="KW-1133">Transmembrane helix</keyword>
<keyword evidence="2" id="KW-0805">Transcription regulation</keyword>
<dbReference type="PANTHER" id="PTHR46910">
    <property type="entry name" value="TRANSCRIPTION FACTOR PDR1"/>
    <property type="match status" value="1"/>
</dbReference>
<dbReference type="AlphaFoldDB" id="A0A6A6G4T6"/>
<evidence type="ECO:0000313" key="9">
    <source>
        <dbReference type="Proteomes" id="UP000799538"/>
    </source>
</evidence>
<protein>
    <recommendedName>
        <fullName evidence="7">Xylanolytic transcriptional activator regulatory domain-containing protein</fullName>
    </recommendedName>
</protein>
<keyword evidence="6" id="KW-0472">Membrane</keyword>
<dbReference type="GO" id="GO:0006351">
    <property type="term" value="P:DNA-templated transcription"/>
    <property type="evidence" value="ECO:0007669"/>
    <property type="project" value="InterPro"/>
</dbReference>
<evidence type="ECO:0000256" key="6">
    <source>
        <dbReference type="SAM" id="Phobius"/>
    </source>
</evidence>
<dbReference type="InterPro" id="IPR007219">
    <property type="entry name" value="XnlR_reg_dom"/>
</dbReference>
<dbReference type="GO" id="GO:0003700">
    <property type="term" value="F:DNA-binding transcription factor activity"/>
    <property type="evidence" value="ECO:0007669"/>
    <property type="project" value="InterPro"/>
</dbReference>
<reference evidence="9" key="1">
    <citation type="journal article" date="2020" name="Stud. Mycol.">
        <title>101 Dothideomycetes genomes: A test case for predicting lifestyles and emergence of pathogens.</title>
        <authorList>
            <person name="Haridas S."/>
            <person name="Albert R."/>
            <person name="Binder M."/>
            <person name="Bloem J."/>
            <person name="LaButti K."/>
            <person name="Salamov A."/>
            <person name="Andreopoulos B."/>
            <person name="Baker S."/>
            <person name="Barry K."/>
            <person name="Bills G."/>
            <person name="Bluhm B."/>
            <person name="Cannon C."/>
            <person name="Castanera R."/>
            <person name="Culley D."/>
            <person name="Daum C."/>
            <person name="Ezra D."/>
            <person name="Gonzalez J."/>
            <person name="Henrissat B."/>
            <person name="Kuo A."/>
            <person name="Liang C."/>
            <person name="Lipzen A."/>
            <person name="Lutzoni F."/>
            <person name="Magnuson J."/>
            <person name="Mondo S."/>
            <person name="Nolan M."/>
            <person name="Ohm R."/>
            <person name="Pangilinan J."/>
            <person name="Park H.-J."/>
            <person name="Ramirez L."/>
            <person name="Alfaro M."/>
            <person name="Sun H."/>
            <person name="Tritt A."/>
            <person name="Yoshinaga Y."/>
            <person name="Zwiers L.-H."/>
            <person name="Turgeon B."/>
            <person name="Goodwin S."/>
            <person name="Spatafora J."/>
            <person name="Crous P."/>
            <person name="Grigoriev I."/>
        </authorList>
    </citation>
    <scope>NUCLEOTIDE SEQUENCE [LARGE SCALE GENOMIC DNA]</scope>
    <source>
        <strain evidence="9">CECT 20119</strain>
    </source>
</reference>
<evidence type="ECO:0000256" key="2">
    <source>
        <dbReference type="ARBA" id="ARBA00023015"/>
    </source>
</evidence>
<keyword evidence="4" id="KW-0804">Transcription</keyword>
<evidence type="ECO:0000256" key="1">
    <source>
        <dbReference type="ARBA" id="ARBA00004123"/>
    </source>
</evidence>
<feature type="transmembrane region" description="Helical" evidence="6">
    <location>
        <begin position="257"/>
        <end position="277"/>
    </location>
</feature>
<dbReference type="Pfam" id="PF04082">
    <property type="entry name" value="Fungal_trans"/>
    <property type="match status" value="1"/>
</dbReference>
<comment type="subcellular location">
    <subcellularLocation>
        <location evidence="1">Nucleus</location>
    </subcellularLocation>
</comment>
<name>A0A6A6G4T6_9PEZI</name>
<feature type="non-terminal residue" evidence="8">
    <location>
        <position position="317"/>
    </location>
</feature>
<feature type="non-terminal residue" evidence="8">
    <location>
        <position position="1"/>
    </location>
</feature>
<dbReference type="PANTHER" id="PTHR46910:SF37">
    <property type="entry name" value="ZN(II)2CYS6 TRANSCRIPTION FACTOR (EUROFUNG)"/>
    <property type="match status" value="1"/>
</dbReference>
<evidence type="ECO:0000313" key="8">
    <source>
        <dbReference type="EMBL" id="KAF2220697.1"/>
    </source>
</evidence>
<evidence type="ECO:0000256" key="4">
    <source>
        <dbReference type="ARBA" id="ARBA00023163"/>
    </source>
</evidence>
<dbReference type="Proteomes" id="UP000799538">
    <property type="component" value="Unassembled WGS sequence"/>
</dbReference>
<organism evidence="8 9">
    <name type="scientific">Elsinoe ampelina</name>
    <dbReference type="NCBI Taxonomy" id="302913"/>
    <lineage>
        <taxon>Eukaryota</taxon>
        <taxon>Fungi</taxon>
        <taxon>Dikarya</taxon>
        <taxon>Ascomycota</taxon>
        <taxon>Pezizomycotina</taxon>
        <taxon>Dothideomycetes</taxon>
        <taxon>Dothideomycetidae</taxon>
        <taxon>Myriangiales</taxon>
        <taxon>Elsinoaceae</taxon>
        <taxon>Elsinoe</taxon>
    </lineage>
</organism>
<keyword evidence="6" id="KW-0812">Transmembrane</keyword>
<dbReference type="InterPro" id="IPR050987">
    <property type="entry name" value="AtrR-like"/>
</dbReference>
<keyword evidence="9" id="KW-1185">Reference proteome</keyword>
<evidence type="ECO:0000259" key="7">
    <source>
        <dbReference type="SMART" id="SM00906"/>
    </source>
</evidence>
<dbReference type="OrthoDB" id="103819at2759"/>
<dbReference type="CDD" id="cd12148">
    <property type="entry name" value="fungal_TF_MHR"/>
    <property type="match status" value="1"/>
</dbReference>
<evidence type="ECO:0000256" key="5">
    <source>
        <dbReference type="ARBA" id="ARBA00023242"/>
    </source>
</evidence>
<dbReference type="GO" id="GO:0005634">
    <property type="term" value="C:nucleus"/>
    <property type="evidence" value="ECO:0007669"/>
    <property type="project" value="UniProtKB-SubCell"/>
</dbReference>
<keyword evidence="5" id="KW-0539">Nucleus</keyword>
<dbReference type="SMART" id="SM00906">
    <property type="entry name" value="Fungal_trans"/>
    <property type="match status" value="1"/>
</dbReference>
<accession>A0A6A6G4T6</accession>
<proteinExistence type="predicted"/>
<dbReference type="EMBL" id="ML992512">
    <property type="protein sequence ID" value="KAF2220697.1"/>
    <property type="molecule type" value="Genomic_DNA"/>
</dbReference>
<sequence>QSTRRICERRFQRDLEDHSTLTTPSFENIRTFLLAAFIAMEQPQTHLAWTYISIAAGMCHSLGYHRKCTLERTVEAEHRQLVRQVFWTVYLIDRSTYFVLGFKSNFVDEEIDQPHHDLSDDPQQRPWDEYFRVYTAFSRQQGRFQRTSLSAAAANLCDKQRQSIVDGISTDISDIQCTLQSINFQEARYPDSLTNAVCAAHNQAYSLLTCVHWARSDPQTRPMINHECQRYARLALITFTNVPCTAEGSLLLRDTNLVTWMFTTYSFVPMMVVYICLLKANDPSDRDLLARTHHILETNKERSKDAARLCEVVSVFL</sequence>
<gene>
    <name evidence="8" type="ORF">BDZ85DRAFT_171476</name>
</gene>
<evidence type="ECO:0000256" key="3">
    <source>
        <dbReference type="ARBA" id="ARBA00023125"/>
    </source>
</evidence>